<gene>
    <name evidence="8" type="primary">troA</name>
    <name evidence="8" type="ORF">Pla110_25720</name>
</gene>
<dbReference type="PROSITE" id="PS51257">
    <property type="entry name" value="PROKAR_LIPOPROTEIN"/>
    <property type="match status" value="1"/>
</dbReference>
<dbReference type="InterPro" id="IPR006127">
    <property type="entry name" value="ZnuA-like"/>
</dbReference>
<dbReference type="EMBL" id="CP036281">
    <property type="protein sequence ID" value="QDU80836.1"/>
    <property type="molecule type" value="Genomic_DNA"/>
</dbReference>
<evidence type="ECO:0000256" key="7">
    <source>
        <dbReference type="SAM" id="SignalP"/>
    </source>
</evidence>
<evidence type="ECO:0000256" key="6">
    <source>
        <dbReference type="RuleBase" id="RU003512"/>
    </source>
</evidence>
<organism evidence="8 9">
    <name type="scientific">Polystyrenella longa</name>
    <dbReference type="NCBI Taxonomy" id="2528007"/>
    <lineage>
        <taxon>Bacteria</taxon>
        <taxon>Pseudomonadati</taxon>
        <taxon>Planctomycetota</taxon>
        <taxon>Planctomycetia</taxon>
        <taxon>Planctomycetales</taxon>
        <taxon>Planctomycetaceae</taxon>
        <taxon>Polystyrenella</taxon>
    </lineage>
</organism>
<feature type="chain" id="PRO_5021713689" evidence="7">
    <location>
        <begin position="21"/>
        <end position="328"/>
    </location>
</feature>
<keyword evidence="4" id="KW-0479">Metal-binding</keyword>
<keyword evidence="9" id="KW-1185">Reference proteome</keyword>
<dbReference type="PRINTS" id="PR00690">
    <property type="entry name" value="ADHESNFAMILY"/>
</dbReference>
<keyword evidence="3 6" id="KW-0813">Transport</keyword>
<dbReference type="GO" id="GO:0030001">
    <property type="term" value="P:metal ion transport"/>
    <property type="evidence" value="ECO:0007669"/>
    <property type="project" value="InterPro"/>
</dbReference>
<keyword evidence="5 7" id="KW-0732">Signal</keyword>
<feature type="signal peptide" evidence="7">
    <location>
        <begin position="1"/>
        <end position="20"/>
    </location>
</feature>
<evidence type="ECO:0000256" key="5">
    <source>
        <dbReference type="ARBA" id="ARBA00022729"/>
    </source>
</evidence>
<comment type="subcellular location">
    <subcellularLocation>
        <location evidence="1">Cell envelope</location>
    </subcellularLocation>
</comment>
<dbReference type="AlphaFoldDB" id="A0A518CNM7"/>
<dbReference type="Gene3D" id="3.40.50.1980">
    <property type="entry name" value="Nitrogenase molybdenum iron protein domain"/>
    <property type="match status" value="2"/>
</dbReference>
<dbReference type="RefSeq" id="WP_144996072.1">
    <property type="nucleotide sequence ID" value="NZ_CP036281.1"/>
</dbReference>
<name>A0A518CNM7_9PLAN</name>
<dbReference type="OrthoDB" id="9793396at2"/>
<dbReference type="GO" id="GO:0046872">
    <property type="term" value="F:metal ion binding"/>
    <property type="evidence" value="ECO:0007669"/>
    <property type="project" value="UniProtKB-KW"/>
</dbReference>
<dbReference type="PANTHER" id="PTHR42953:SF1">
    <property type="entry name" value="METAL-BINDING PROTEIN HI_0362-RELATED"/>
    <property type="match status" value="1"/>
</dbReference>
<dbReference type="InterPro" id="IPR006129">
    <property type="entry name" value="AdhesinB"/>
</dbReference>
<dbReference type="KEGG" id="plon:Pla110_25720"/>
<dbReference type="Proteomes" id="UP000317178">
    <property type="component" value="Chromosome"/>
</dbReference>
<dbReference type="SUPFAM" id="SSF53807">
    <property type="entry name" value="Helical backbone' metal receptor"/>
    <property type="match status" value="1"/>
</dbReference>
<evidence type="ECO:0000256" key="3">
    <source>
        <dbReference type="ARBA" id="ARBA00022448"/>
    </source>
</evidence>
<evidence type="ECO:0000256" key="2">
    <source>
        <dbReference type="ARBA" id="ARBA00011028"/>
    </source>
</evidence>
<evidence type="ECO:0000256" key="1">
    <source>
        <dbReference type="ARBA" id="ARBA00004196"/>
    </source>
</evidence>
<dbReference type="InterPro" id="IPR006128">
    <property type="entry name" value="Lipoprotein_PsaA-like"/>
</dbReference>
<evidence type="ECO:0000313" key="9">
    <source>
        <dbReference type="Proteomes" id="UP000317178"/>
    </source>
</evidence>
<protein>
    <submittedName>
        <fullName evidence="8">Periplasmic zinc-binding protein TroA</fullName>
    </submittedName>
</protein>
<dbReference type="GO" id="GO:0030313">
    <property type="term" value="C:cell envelope"/>
    <property type="evidence" value="ECO:0007669"/>
    <property type="project" value="UniProtKB-SubCell"/>
</dbReference>
<accession>A0A518CNM7</accession>
<reference evidence="8 9" key="1">
    <citation type="submission" date="2019-02" db="EMBL/GenBank/DDBJ databases">
        <title>Deep-cultivation of Planctomycetes and their phenomic and genomic characterization uncovers novel biology.</title>
        <authorList>
            <person name="Wiegand S."/>
            <person name="Jogler M."/>
            <person name="Boedeker C."/>
            <person name="Pinto D."/>
            <person name="Vollmers J."/>
            <person name="Rivas-Marin E."/>
            <person name="Kohn T."/>
            <person name="Peeters S.H."/>
            <person name="Heuer A."/>
            <person name="Rast P."/>
            <person name="Oberbeckmann S."/>
            <person name="Bunk B."/>
            <person name="Jeske O."/>
            <person name="Meyerdierks A."/>
            <person name="Storesund J.E."/>
            <person name="Kallscheuer N."/>
            <person name="Luecker S."/>
            <person name="Lage O.M."/>
            <person name="Pohl T."/>
            <person name="Merkel B.J."/>
            <person name="Hornburger P."/>
            <person name="Mueller R.-W."/>
            <person name="Bruemmer F."/>
            <person name="Labrenz M."/>
            <person name="Spormann A.M."/>
            <person name="Op den Camp H."/>
            <person name="Overmann J."/>
            <person name="Amann R."/>
            <person name="Jetten M.S.M."/>
            <person name="Mascher T."/>
            <person name="Medema M.H."/>
            <person name="Devos D.P."/>
            <person name="Kaster A.-K."/>
            <person name="Ovreas L."/>
            <person name="Rohde M."/>
            <person name="Galperin M.Y."/>
            <person name="Jogler C."/>
        </authorList>
    </citation>
    <scope>NUCLEOTIDE SEQUENCE [LARGE SCALE GENOMIC DNA]</scope>
    <source>
        <strain evidence="8 9">Pla110</strain>
    </source>
</reference>
<sequence precursor="true">MKSSTFLALTYLLLCFVMFSGCDGSSNVDNLSASGKLKIVTTTGMVTDIVREIVGDRAEVVGLMGPAVDPHLHQPLREDAVQLSQADIVFYSGLMLEGRMAEIFEQVNRQGKPIFAVTAEVDHEKLREPPEFAGHPDPHVWMNISLWKEAGQYVVEKMTELDPEHAEVYQHNWDAYSLQLDALAEYAVTSIESIPAEQRVLVTAHDAFGYFGDAYGMTVLGVQGITTESAAGVDDINKLVDFIVERKIKAIFVESSVAQNNIRALIEGAANRGWTVEIGGSLYSDAMGETGTYEGTYIGMIDHNVTIISQALGGKVPAGGLNGKLKQD</sequence>
<evidence type="ECO:0000256" key="4">
    <source>
        <dbReference type="ARBA" id="ARBA00022723"/>
    </source>
</evidence>
<comment type="similarity">
    <text evidence="2 6">Belongs to the bacterial solute-binding protein 9 family.</text>
</comment>
<dbReference type="InterPro" id="IPR050492">
    <property type="entry name" value="Bact_metal-bind_prot9"/>
</dbReference>
<dbReference type="PANTHER" id="PTHR42953">
    <property type="entry name" value="HIGH-AFFINITY ZINC UPTAKE SYSTEM PROTEIN ZNUA-RELATED"/>
    <property type="match status" value="1"/>
</dbReference>
<evidence type="ECO:0000313" key="8">
    <source>
        <dbReference type="EMBL" id="QDU80836.1"/>
    </source>
</evidence>
<dbReference type="PRINTS" id="PR00691">
    <property type="entry name" value="ADHESINB"/>
</dbReference>
<dbReference type="GO" id="GO:0007155">
    <property type="term" value="P:cell adhesion"/>
    <property type="evidence" value="ECO:0007669"/>
    <property type="project" value="InterPro"/>
</dbReference>
<dbReference type="Pfam" id="PF01297">
    <property type="entry name" value="ZnuA"/>
    <property type="match status" value="1"/>
</dbReference>
<proteinExistence type="inferred from homology"/>